<feature type="transmembrane region" description="Helical" evidence="2">
    <location>
        <begin position="6"/>
        <end position="29"/>
    </location>
</feature>
<gene>
    <name evidence="3" type="ORF">JAV76_14530</name>
</gene>
<keyword evidence="2" id="KW-0812">Transmembrane</keyword>
<keyword evidence="2" id="KW-1133">Transmembrane helix</keyword>
<evidence type="ECO:0000256" key="1">
    <source>
        <dbReference type="SAM" id="MobiDB-lite"/>
    </source>
</evidence>
<evidence type="ECO:0000313" key="4">
    <source>
        <dbReference type="Proteomes" id="UP000602087"/>
    </source>
</evidence>
<feature type="compositionally biased region" description="Basic and acidic residues" evidence="1">
    <location>
        <begin position="40"/>
        <end position="53"/>
    </location>
</feature>
<accession>A0A934ID97</accession>
<dbReference type="EMBL" id="JAEINH010000021">
    <property type="protein sequence ID" value="MBI9116227.1"/>
    <property type="molecule type" value="Genomic_DNA"/>
</dbReference>
<evidence type="ECO:0000313" key="3">
    <source>
        <dbReference type="EMBL" id="MBI9116227.1"/>
    </source>
</evidence>
<keyword evidence="4" id="KW-1185">Reference proteome</keyword>
<keyword evidence="2" id="KW-0472">Membrane</keyword>
<comment type="caution">
    <text evidence="3">The sequence shown here is derived from an EMBL/GenBank/DDBJ whole genome shotgun (WGS) entry which is preliminary data.</text>
</comment>
<dbReference type="RefSeq" id="WP_198734795.1">
    <property type="nucleotide sequence ID" value="NZ_JAEINH010000021.1"/>
</dbReference>
<evidence type="ECO:0000256" key="2">
    <source>
        <dbReference type="SAM" id="Phobius"/>
    </source>
</evidence>
<sequence length="63" mass="6924">MSTFWAGVAALVPSVGVGVLFYLAMRFIVRADRNERENLAELDRLSPRGENEKSGQAGSDPDR</sequence>
<feature type="region of interest" description="Disordered" evidence="1">
    <location>
        <begin position="40"/>
        <end position="63"/>
    </location>
</feature>
<dbReference type="AlphaFoldDB" id="A0A934ID97"/>
<reference evidence="3" key="1">
    <citation type="submission" date="2020-12" db="EMBL/GenBank/DDBJ databases">
        <title>Sanguibacter suaedae sp. nov., isolated from Suaeda aralocaspica.</title>
        <authorList>
            <person name="Ma Q."/>
        </authorList>
    </citation>
    <scope>NUCLEOTIDE SEQUENCE</scope>
    <source>
        <strain evidence="3">YZGR15</strain>
    </source>
</reference>
<name>A0A934ID97_9MICO</name>
<protein>
    <submittedName>
        <fullName evidence="3">Uncharacterized protein</fullName>
    </submittedName>
</protein>
<dbReference type="Proteomes" id="UP000602087">
    <property type="component" value="Unassembled WGS sequence"/>
</dbReference>
<proteinExistence type="predicted"/>
<organism evidence="3 4">
    <name type="scientific">Sanguibacter suaedae</name>
    <dbReference type="NCBI Taxonomy" id="2795737"/>
    <lineage>
        <taxon>Bacteria</taxon>
        <taxon>Bacillati</taxon>
        <taxon>Actinomycetota</taxon>
        <taxon>Actinomycetes</taxon>
        <taxon>Micrococcales</taxon>
        <taxon>Sanguibacteraceae</taxon>
        <taxon>Sanguibacter</taxon>
    </lineage>
</organism>